<gene>
    <name evidence="2" type="ORF">GW590_04975</name>
</gene>
<dbReference type="Proteomes" id="UP000585363">
    <property type="component" value="Unassembled WGS sequence"/>
</dbReference>
<reference evidence="2 3" key="2">
    <citation type="submission" date="2020-06" db="EMBL/GenBank/DDBJ databases">
        <title>Polyphasic characterization of a Rahnella strain isolated from tree sap.</title>
        <authorList>
            <person name="Kim I.S."/>
        </authorList>
    </citation>
    <scope>NUCLEOTIDE SEQUENCE [LARGE SCALE GENOMIC DNA]</scope>
    <source>
        <strain evidence="2 3">SAP-1</strain>
    </source>
</reference>
<comment type="caution">
    <text evidence="2">The sequence shown here is derived from an EMBL/GenBank/DDBJ whole genome shotgun (WGS) entry which is preliminary data.</text>
</comment>
<organism evidence="2 3">
    <name type="scientific">Rouxiella aceris</name>
    <dbReference type="NCBI Taxonomy" id="2703884"/>
    <lineage>
        <taxon>Bacteria</taxon>
        <taxon>Pseudomonadati</taxon>
        <taxon>Pseudomonadota</taxon>
        <taxon>Gammaproteobacteria</taxon>
        <taxon>Enterobacterales</taxon>
        <taxon>Yersiniaceae</taxon>
        <taxon>Rouxiella</taxon>
    </lineage>
</organism>
<sequence>MDVFIGTILPFAFNYPPVYWASCNGQTLQVNQYQALYALIGNYYGGTAPANFQLPNLCGRMPIGTGQAAPNPTGNTNFNIAATGGHETVTLLSSNLPTMPLPAHTHGLTQVAVKFQAAGVATPAAPAAPASAPSVSNPYLGASGGGTGLANIWSTALSSPVDVKGASLSGSTDSATVNPVPGSNTPVNLLPPYLALNFCIALQGLYPTRD</sequence>
<dbReference type="Gene3D" id="3.90.1340.10">
    <property type="entry name" value="Phage tail collar domain"/>
    <property type="match status" value="1"/>
</dbReference>
<dbReference type="EMBL" id="JAADJU010000002">
    <property type="protein sequence ID" value="NMP26225.1"/>
    <property type="molecule type" value="Genomic_DNA"/>
</dbReference>
<reference evidence="2 3" key="1">
    <citation type="submission" date="2020-01" db="EMBL/GenBank/DDBJ databases">
        <authorList>
            <person name="Lee S.D."/>
        </authorList>
    </citation>
    <scope>NUCLEOTIDE SEQUENCE [LARGE SCALE GENOMIC DNA]</scope>
    <source>
        <strain evidence="2 3">SAP-1</strain>
    </source>
</reference>
<dbReference type="Pfam" id="PF07484">
    <property type="entry name" value="Collar"/>
    <property type="match status" value="1"/>
</dbReference>
<feature type="domain" description="Phage tail collar" evidence="1">
    <location>
        <begin position="6"/>
        <end position="62"/>
    </location>
</feature>
<name>A0A848MEW2_9GAMM</name>
<evidence type="ECO:0000313" key="2">
    <source>
        <dbReference type="EMBL" id="NMP26225.1"/>
    </source>
</evidence>
<evidence type="ECO:0000313" key="3">
    <source>
        <dbReference type="Proteomes" id="UP000585363"/>
    </source>
</evidence>
<dbReference type="InterPro" id="IPR037053">
    <property type="entry name" value="Phage_tail_collar_dom_sf"/>
</dbReference>
<proteinExistence type="predicted"/>
<dbReference type="InterPro" id="IPR011083">
    <property type="entry name" value="Phage_tail_collar_dom"/>
</dbReference>
<dbReference type="SUPFAM" id="SSF88874">
    <property type="entry name" value="Receptor-binding domain of short tail fibre protein gp12"/>
    <property type="match status" value="1"/>
</dbReference>
<keyword evidence="3" id="KW-1185">Reference proteome</keyword>
<accession>A0A848MEW2</accession>
<dbReference type="AlphaFoldDB" id="A0A848MEW2"/>
<protein>
    <submittedName>
        <fullName evidence="2">Phage tail protein</fullName>
    </submittedName>
</protein>
<dbReference type="RefSeq" id="WP_169401911.1">
    <property type="nucleotide sequence ID" value="NZ_JAADJU010000002.1"/>
</dbReference>
<evidence type="ECO:0000259" key="1">
    <source>
        <dbReference type="Pfam" id="PF07484"/>
    </source>
</evidence>